<comment type="caution">
    <text evidence="8">The sequence shown here is derived from an EMBL/GenBank/DDBJ whole genome shotgun (WGS) entry which is preliminary data.</text>
</comment>
<evidence type="ECO:0000313" key="8">
    <source>
        <dbReference type="EMBL" id="NJC35241.1"/>
    </source>
</evidence>
<evidence type="ECO:0000256" key="3">
    <source>
        <dbReference type="ARBA" id="ARBA00023139"/>
    </source>
</evidence>
<evidence type="ECO:0000313" key="9">
    <source>
        <dbReference type="Proteomes" id="UP000734218"/>
    </source>
</evidence>
<evidence type="ECO:0000256" key="4">
    <source>
        <dbReference type="ARBA" id="ARBA00023288"/>
    </source>
</evidence>
<protein>
    <submittedName>
        <fullName evidence="8">Membrane-bound inhibitor of C-type lysozyme</fullName>
    </submittedName>
</protein>
<keyword evidence="3" id="KW-0564">Palmitate</keyword>
<feature type="chain" id="PRO_5046442925" evidence="6">
    <location>
        <begin position="24"/>
        <end position="365"/>
    </location>
</feature>
<keyword evidence="9" id="KW-1185">Reference proteome</keyword>
<feature type="compositionally biased region" description="Low complexity" evidence="5">
    <location>
        <begin position="44"/>
        <end position="53"/>
    </location>
</feature>
<dbReference type="PROSITE" id="PS51257">
    <property type="entry name" value="PROKAR_LIPOPROTEIN"/>
    <property type="match status" value="1"/>
</dbReference>
<sequence length="365" mass="37720">MLLRPSILLLPVVLAACSGEEPAVDANAAVTATPATPAAPAPAPAAGRQTPAPQDWSGFGNGAVSVVRRGDGFVPALFLCNATNQPTSIALTVPAHGDATLVRFDDVGRGIETRAVSVGGPDPGAGQIYYPLSADGREVGYIHAANSQMLDGATTPTVTSLGIDGADLRCRWQPQTRFLGLTARRAVLVTGPEDGPLVYRSFDFAERADQDPVDNGRTTRATLTVTGGERRGDTLVFRNGATEYRIRASGDPAAGAAAIEVFRAGARVQSEPVLAYTLGATAASPPPRVSTRFGCEDGSSVAVLFDNVADRAELSFAGGRIAVLAGQRPASGMWYAGAGYALRGKGDTVTITTPDGARRLCTADR</sequence>
<reference evidence="8 9" key="1">
    <citation type="submission" date="2020-03" db="EMBL/GenBank/DDBJ databases">
        <title>Genomic Encyclopedia of Type Strains, Phase IV (KMG-IV): sequencing the most valuable type-strain genomes for metagenomic binning, comparative biology and taxonomic classification.</title>
        <authorList>
            <person name="Goeker M."/>
        </authorList>
    </citation>
    <scope>NUCLEOTIDE SEQUENCE [LARGE SCALE GENOMIC DNA]</scope>
    <source>
        <strain evidence="8 9">DSM 27651</strain>
    </source>
</reference>
<dbReference type="Proteomes" id="UP000734218">
    <property type="component" value="Unassembled WGS sequence"/>
</dbReference>
<evidence type="ECO:0000256" key="2">
    <source>
        <dbReference type="ARBA" id="ARBA00023136"/>
    </source>
</evidence>
<dbReference type="Gene3D" id="2.40.128.200">
    <property type="match status" value="1"/>
</dbReference>
<name>A0ABX0XRC1_9SPHN</name>
<organism evidence="8 9">
    <name type="scientific">Sphingomonas jejuensis</name>
    <dbReference type="NCBI Taxonomy" id="904715"/>
    <lineage>
        <taxon>Bacteria</taxon>
        <taxon>Pseudomonadati</taxon>
        <taxon>Pseudomonadota</taxon>
        <taxon>Alphaproteobacteria</taxon>
        <taxon>Sphingomonadales</taxon>
        <taxon>Sphingomonadaceae</taxon>
        <taxon>Sphingomonas</taxon>
    </lineage>
</organism>
<feature type="signal peptide" evidence="6">
    <location>
        <begin position="1"/>
        <end position="23"/>
    </location>
</feature>
<feature type="domain" description="C-type lysozyme inhibitor" evidence="7">
    <location>
        <begin position="294"/>
        <end position="356"/>
    </location>
</feature>
<accession>A0ABX0XRC1</accession>
<keyword evidence="1 6" id="KW-0732">Signal</keyword>
<evidence type="ECO:0000256" key="6">
    <source>
        <dbReference type="SAM" id="SignalP"/>
    </source>
</evidence>
<dbReference type="InterPro" id="IPR036328">
    <property type="entry name" value="MliC_sf"/>
</dbReference>
<gene>
    <name evidence="8" type="ORF">GGR88_002755</name>
</gene>
<dbReference type="SUPFAM" id="SSF141488">
    <property type="entry name" value="YdhA-like"/>
    <property type="match status" value="1"/>
</dbReference>
<dbReference type="EMBL" id="JAATJE010000002">
    <property type="protein sequence ID" value="NJC35241.1"/>
    <property type="molecule type" value="Genomic_DNA"/>
</dbReference>
<dbReference type="InterPro" id="IPR018660">
    <property type="entry name" value="MliC"/>
</dbReference>
<feature type="region of interest" description="Disordered" evidence="5">
    <location>
        <begin position="35"/>
        <end position="55"/>
    </location>
</feature>
<dbReference type="Pfam" id="PF09864">
    <property type="entry name" value="MliC"/>
    <property type="match status" value="1"/>
</dbReference>
<proteinExistence type="predicted"/>
<evidence type="ECO:0000259" key="7">
    <source>
        <dbReference type="Pfam" id="PF09864"/>
    </source>
</evidence>
<evidence type="ECO:0000256" key="5">
    <source>
        <dbReference type="SAM" id="MobiDB-lite"/>
    </source>
</evidence>
<dbReference type="RefSeq" id="WP_167955975.1">
    <property type="nucleotide sequence ID" value="NZ_JAATJE010000002.1"/>
</dbReference>
<keyword evidence="4" id="KW-0449">Lipoprotein</keyword>
<keyword evidence="2" id="KW-0472">Membrane</keyword>
<evidence type="ECO:0000256" key="1">
    <source>
        <dbReference type="ARBA" id="ARBA00022729"/>
    </source>
</evidence>